<evidence type="ECO:0000313" key="2">
    <source>
        <dbReference type="EMBL" id="SNS83840.1"/>
    </source>
</evidence>
<gene>
    <name evidence="2" type="ORF">SAMN06265355_1348</name>
</gene>
<dbReference type="AlphaFoldDB" id="A0A239HRD4"/>
<dbReference type="Proteomes" id="UP000198420">
    <property type="component" value="Unassembled WGS sequence"/>
</dbReference>
<sequence>MPIADEFAVRVAGLPADVLHSLRAERSWAVVQEILDCQTRLAAEGAALSDALYEVIADAASLGHKPLLVALRRAVFTGRRPRARELSGDIRVVLPERIDERILAWLDLVDRRDALRDRLPLLLDEETRDARSRLLIAASDPAFHAGLEQAAPGLAADLDTWLRSGPDAVPGRKALGRIARYVARTAGKTSPFATFAVSGMGAWADCGVPVHVGDRPLRGMRVVELHRGAIDAVWRHLADRPGLRDRGQIRVNPSAFEDDGRIVFLGTGRSEPIRSIANTPAVCGALAAVRSRPGATRGDLARVVDPMVLEALLEHGLLERRRPYADQSADPLADLIAWLPEGLPETGELARLRVTVKGEGQSGEQGEVARRTARIRALVRKLTPAGTEPPGKALALEATVQAGTVAHCDPGAWAPAVEGLQAVRLLLGVLDPDLPVKRAAAIAFSGLFGPGVQAPLLTFYRRVHDGGGRDPEGLRTLLRPPPGGFTGAPPPALAEARRFRSDLWRTLYTTPEAAPGVIHLDPVTVHKIAASWPAHVRAPHSICCHVQALTGEETLRLVLNAVSSGHGRGTGRLRRLLAEAGAEPPPSPEPAAGVAECRGAFGHVLSLRSSCARPISYPGVFDTAGTSDASQDAVAIADLTARHDPARGLLTLHDPDGRELRPAHLGSLAPALLPPALSFLLRVFGEPAQPMPPSWQPCGDDPAARGLGRWPRLDVGAVTLRRSHHRIPADRLPAPAKGEREAEHLVRFSGWLRDHAIPSAFFARVIPRDPVERSLGKSTKPLYIDAASPHLLRDFFRAVDDPSATVLLEEALPAPGDNPRYGADGVRVTEFAVQIDADDGEREGL</sequence>
<dbReference type="InterPro" id="IPR006827">
    <property type="entry name" value="Lant_deHydtase_N"/>
</dbReference>
<dbReference type="EMBL" id="FZNP01000034">
    <property type="protein sequence ID" value="SNS83840.1"/>
    <property type="molecule type" value="Genomic_DNA"/>
</dbReference>
<accession>A0A239HRD4</accession>
<dbReference type="RefSeq" id="WP_089317075.1">
    <property type="nucleotide sequence ID" value="NZ_FZNP01000034.1"/>
</dbReference>
<protein>
    <submittedName>
        <fullName evidence="2">Lantibiotic dehydratase, C terminus</fullName>
    </submittedName>
</protein>
<evidence type="ECO:0000259" key="1">
    <source>
        <dbReference type="Pfam" id="PF04738"/>
    </source>
</evidence>
<feature type="domain" description="Lantibiotic dehydratase N-terminal" evidence="1">
    <location>
        <begin position="140"/>
        <end position="762"/>
    </location>
</feature>
<dbReference type="OrthoDB" id="2442707at2"/>
<name>A0A239HRD4_9ACTN</name>
<reference evidence="3" key="1">
    <citation type="submission" date="2017-06" db="EMBL/GenBank/DDBJ databases">
        <authorList>
            <person name="Varghese N."/>
            <person name="Submissions S."/>
        </authorList>
    </citation>
    <scope>NUCLEOTIDE SEQUENCE [LARGE SCALE GENOMIC DNA]</scope>
    <source>
        <strain evidence="3">DSM 44485</strain>
    </source>
</reference>
<proteinExistence type="predicted"/>
<keyword evidence="3" id="KW-1185">Reference proteome</keyword>
<organism evidence="2 3">
    <name type="scientific">Actinomadura mexicana</name>
    <dbReference type="NCBI Taxonomy" id="134959"/>
    <lineage>
        <taxon>Bacteria</taxon>
        <taxon>Bacillati</taxon>
        <taxon>Actinomycetota</taxon>
        <taxon>Actinomycetes</taxon>
        <taxon>Streptosporangiales</taxon>
        <taxon>Thermomonosporaceae</taxon>
        <taxon>Actinomadura</taxon>
    </lineage>
</organism>
<dbReference type="Pfam" id="PF04738">
    <property type="entry name" value="Lant_dehydr_N"/>
    <property type="match status" value="1"/>
</dbReference>
<evidence type="ECO:0000313" key="3">
    <source>
        <dbReference type="Proteomes" id="UP000198420"/>
    </source>
</evidence>